<accession>C4J4L0</accession>
<feature type="region of interest" description="Disordered" evidence="1">
    <location>
        <begin position="1"/>
        <end position="26"/>
    </location>
</feature>
<proteinExistence type="evidence at transcript level"/>
<reference evidence="2" key="2">
    <citation type="submission" date="2012-06" db="EMBL/GenBank/DDBJ databases">
        <authorList>
            <person name="Yu Y."/>
            <person name="Currie J."/>
            <person name="Lomeli R."/>
            <person name="Angelova A."/>
            <person name="Collura K."/>
            <person name="Wissotski M."/>
            <person name="Campos D."/>
            <person name="Kudrna D."/>
            <person name="Golser W."/>
            <person name="Ashely E."/>
            <person name="Descour A."/>
            <person name="Fernandes J."/>
            <person name="Soderlund C."/>
            <person name="Walbot V."/>
        </authorList>
    </citation>
    <scope>NUCLEOTIDE SEQUENCE</scope>
    <source>
        <strain evidence="2">B73</strain>
    </source>
</reference>
<reference evidence="2" key="1">
    <citation type="journal article" date="2009" name="PLoS Genet.">
        <title>Sequencing, mapping, and analysis of 27,455 maize full-length cDNAs.</title>
        <authorList>
            <person name="Soderlund C."/>
            <person name="Descour A."/>
            <person name="Kudrna D."/>
            <person name="Bomhoff M."/>
            <person name="Boyd L."/>
            <person name="Currie J."/>
            <person name="Angelova A."/>
            <person name="Collura K."/>
            <person name="Wissotski M."/>
            <person name="Ashley E."/>
            <person name="Morrow D."/>
            <person name="Fernandes J."/>
            <person name="Walbot V."/>
            <person name="Yu Y."/>
        </authorList>
    </citation>
    <scope>NUCLEOTIDE SEQUENCE</scope>
    <source>
        <strain evidence="2">B73</strain>
    </source>
</reference>
<dbReference type="AlphaFoldDB" id="C4J4L0"/>
<organism evidence="2">
    <name type="scientific">Zea mays</name>
    <name type="common">Maize</name>
    <dbReference type="NCBI Taxonomy" id="4577"/>
    <lineage>
        <taxon>Eukaryota</taxon>
        <taxon>Viridiplantae</taxon>
        <taxon>Streptophyta</taxon>
        <taxon>Embryophyta</taxon>
        <taxon>Tracheophyta</taxon>
        <taxon>Spermatophyta</taxon>
        <taxon>Magnoliopsida</taxon>
        <taxon>Liliopsida</taxon>
        <taxon>Poales</taxon>
        <taxon>Poaceae</taxon>
        <taxon>PACMAD clade</taxon>
        <taxon>Panicoideae</taxon>
        <taxon>Andropogonodae</taxon>
        <taxon>Andropogoneae</taxon>
        <taxon>Tripsacinae</taxon>
        <taxon>Zea</taxon>
    </lineage>
</organism>
<evidence type="ECO:0000256" key="1">
    <source>
        <dbReference type="SAM" id="MobiDB-lite"/>
    </source>
</evidence>
<name>C4J4L0_MAIZE</name>
<protein>
    <submittedName>
        <fullName evidence="2">Uncharacterized protein</fullName>
    </submittedName>
</protein>
<feature type="region of interest" description="Disordered" evidence="1">
    <location>
        <begin position="60"/>
        <end position="103"/>
    </location>
</feature>
<dbReference type="EMBL" id="BT085757">
    <property type="protein sequence ID" value="ACR36110.1"/>
    <property type="molecule type" value="mRNA"/>
</dbReference>
<evidence type="ECO:0000313" key="2">
    <source>
        <dbReference type="EMBL" id="ACR36110.1"/>
    </source>
</evidence>
<sequence>MGKGRSVYRHYSTGAPHAKRGGDGERGHRVLVLDPVPLLFQRVDELGQLLVGSLRRRRLPRGHGHHVPRQPLVQGRRGPGLALRGEAEAGQRRQRGQPQPDGACCNLAAALGDGGARRARGSRGGRCHGVVSCTTRAQ</sequence>